<evidence type="ECO:0000313" key="4">
    <source>
        <dbReference type="Proteomes" id="UP000054558"/>
    </source>
</evidence>
<dbReference type="GO" id="GO:0005634">
    <property type="term" value="C:nucleus"/>
    <property type="evidence" value="ECO:0000318"/>
    <property type="project" value="GO_Central"/>
</dbReference>
<dbReference type="InterPro" id="IPR019190">
    <property type="entry name" value="EXOV"/>
</dbReference>
<dbReference type="PANTHER" id="PTHR14464">
    <property type="entry name" value="EXONUCLEASE V"/>
    <property type="match status" value="1"/>
</dbReference>
<evidence type="ECO:0000256" key="1">
    <source>
        <dbReference type="ARBA" id="ARBA00009797"/>
    </source>
</evidence>
<gene>
    <name evidence="3" type="ORF">KFL_001020060</name>
</gene>
<evidence type="ECO:0000313" key="3">
    <source>
        <dbReference type="EMBL" id="GAQ82155.1"/>
    </source>
</evidence>
<dbReference type="GO" id="GO:0045145">
    <property type="term" value="F:single-stranded DNA 5'-3' DNA exonuclease activity"/>
    <property type="evidence" value="ECO:0000318"/>
    <property type="project" value="GO_Central"/>
</dbReference>
<organism evidence="3 4">
    <name type="scientific">Klebsormidium nitens</name>
    <name type="common">Green alga</name>
    <name type="synonym">Ulothrix nitens</name>
    <dbReference type="NCBI Taxonomy" id="105231"/>
    <lineage>
        <taxon>Eukaryota</taxon>
        <taxon>Viridiplantae</taxon>
        <taxon>Streptophyta</taxon>
        <taxon>Klebsormidiophyceae</taxon>
        <taxon>Klebsormidiales</taxon>
        <taxon>Klebsormidiaceae</taxon>
        <taxon>Klebsormidium</taxon>
    </lineage>
</organism>
<comment type="similarity">
    <text evidence="1">Belongs to the EXO5 family.</text>
</comment>
<feature type="region of interest" description="Disordered" evidence="2">
    <location>
        <begin position="152"/>
        <end position="174"/>
    </location>
</feature>
<dbReference type="OrthoDB" id="354769at2759"/>
<proteinExistence type="inferred from homology"/>
<reference evidence="3 4" key="1">
    <citation type="journal article" date="2014" name="Nat. Commun.">
        <title>Klebsormidium flaccidum genome reveals primary factors for plant terrestrial adaptation.</title>
        <authorList>
            <person name="Hori K."/>
            <person name="Maruyama F."/>
            <person name="Fujisawa T."/>
            <person name="Togashi T."/>
            <person name="Yamamoto N."/>
            <person name="Seo M."/>
            <person name="Sato S."/>
            <person name="Yamada T."/>
            <person name="Mori H."/>
            <person name="Tajima N."/>
            <person name="Moriyama T."/>
            <person name="Ikeuchi M."/>
            <person name="Watanabe M."/>
            <person name="Wada H."/>
            <person name="Kobayashi K."/>
            <person name="Saito M."/>
            <person name="Masuda T."/>
            <person name="Sasaki-Sekimoto Y."/>
            <person name="Mashiguchi K."/>
            <person name="Awai K."/>
            <person name="Shimojima M."/>
            <person name="Masuda S."/>
            <person name="Iwai M."/>
            <person name="Nobusawa T."/>
            <person name="Narise T."/>
            <person name="Kondo S."/>
            <person name="Saito H."/>
            <person name="Sato R."/>
            <person name="Murakawa M."/>
            <person name="Ihara Y."/>
            <person name="Oshima-Yamada Y."/>
            <person name="Ohtaka K."/>
            <person name="Satoh M."/>
            <person name="Sonobe K."/>
            <person name="Ishii M."/>
            <person name="Ohtani R."/>
            <person name="Kanamori-Sato M."/>
            <person name="Honoki R."/>
            <person name="Miyazaki D."/>
            <person name="Mochizuki H."/>
            <person name="Umetsu J."/>
            <person name="Higashi K."/>
            <person name="Shibata D."/>
            <person name="Kamiya Y."/>
            <person name="Sato N."/>
            <person name="Nakamura Y."/>
            <person name="Tabata S."/>
            <person name="Ida S."/>
            <person name="Kurokawa K."/>
            <person name="Ohta H."/>
        </authorList>
    </citation>
    <scope>NUCLEOTIDE SEQUENCE [LARGE SCALE GENOMIC DNA]</scope>
    <source>
        <strain evidence="3 4">NIES-2285</strain>
    </source>
</reference>
<name>A0A1Y1HU44_KLENI</name>
<dbReference type="GO" id="GO:0036297">
    <property type="term" value="P:interstrand cross-link repair"/>
    <property type="evidence" value="ECO:0000318"/>
    <property type="project" value="GO_Central"/>
</dbReference>
<accession>A0A1Y1HU44</accession>
<dbReference type="Pfam" id="PF09810">
    <property type="entry name" value="Exo5"/>
    <property type="match status" value="3"/>
</dbReference>
<dbReference type="Proteomes" id="UP000054558">
    <property type="component" value="Unassembled WGS sequence"/>
</dbReference>
<dbReference type="InterPro" id="IPR011604">
    <property type="entry name" value="PDDEXK-like_dom_sf"/>
</dbReference>
<dbReference type="AlphaFoldDB" id="A0A1Y1HU44"/>
<dbReference type="OMA" id="CPDKPLG"/>
<dbReference type="PANTHER" id="PTHR14464:SF4">
    <property type="entry name" value="EXONUCLEASE V"/>
    <property type="match status" value="1"/>
</dbReference>
<keyword evidence="4" id="KW-1185">Reference proteome</keyword>
<evidence type="ECO:0008006" key="5">
    <source>
        <dbReference type="Google" id="ProtNLM"/>
    </source>
</evidence>
<sequence>MATHLQNAPLPISASRGVAADLLVCAPTENAPSELLASKPPFVGSCSPKEKAAVFAMDKTQFNCSSKEPDLLTESEIDASVPLSERTLVSSPLQKPISKMTTAPALTPSNLAVGLEVAPDLGRPAELSLDAIDEMCAALLADIEDLPTTVPFLGASPEPSPGGSPESPQKAHRAIKPSETFPTQLDRELSSSNALTEVTVIEGLVEQALFAEPSESAPNQLEATTLPTPSSPAVEVWVTERNLEQTVCAVPSTSEAEVAEAQWRRKLGERRRRGRMSVTDVCALEWCEMQVDFSTRVGKPAPTPVMQAGTARHEQLEREVITRVEVPVATREDAWALKLLNMITGLRQLATEGMTRELYILGRLEGHWVVGIIDELRLIERDGGPRTLLCDTKTRRTLKPPSDAQKRTGMLQLMCYKLLFDGLLSAAPFPAEAFFGHFALNARAPLSADVAEHAAAECALNVATLGDVLDGLVAECWDTPPADDTLLLRYEWQERRTVWAEDEFDFQDEWARERVAWHLDYWFGRRRPEVVPEDERWKCRFCAFRDACEVGRMVQSENGLRRIVEK</sequence>
<protein>
    <recommendedName>
        <fullName evidence="5">Exonuclease V</fullName>
    </recommendedName>
</protein>
<dbReference type="EMBL" id="DF237051">
    <property type="protein sequence ID" value="GAQ82155.1"/>
    <property type="molecule type" value="Genomic_DNA"/>
</dbReference>
<evidence type="ECO:0000256" key="2">
    <source>
        <dbReference type="SAM" id="MobiDB-lite"/>
    </source>
</evidence>
<dbReference type="Gene3D" id="3.90.320.10">
    <property type="match status" value="1"/>
</dbReference>